<dbReference type="GO" id="GO:0016787">
    <property type="term" value="F:hydrolase activity"/>
    <property type="evidence" value="ECO:0007669"/>
    <property type="project" value="UniProtKB-KW"/>
</dbReference>
<dbReference type="SFLD" id="SFLDG01135">
    <property type="entry name" value="C1.5.6:_HAD__Beta-PGM__Phospha"/>
    <property type="match status" value="1"/>
</dbReference>
<reference evidence="5 6" key="1">
    <citation type="submission" date="2023-07" db="EMBL/GenBank/DDBJ databases">
        <title>Sorghum-associated microbial communities from plants grown in Nebraska, USA.</title>
        <authorList>
            <person name="Schachtman D."/>
        </authorList>
    </citation>
    <scope>NUCLEOTIDE SEQUENCE [LARGE SCALE GENOMIC DNA]</scope>
    <source>
        <strain evidence="5 6">CC482</strain>
    </source>
</reference>
<dbReference type="SFLD" id="SFLDG01129">
    <property type="entry name" value="C1.5:_HAD__Beta-PGM__Phosphata"/>
    <property type="match status" value="1"/>
</dbReference>
<evidence type="ECO:0000313" key="6">
    <source>
        <dbReference type="Proteomes" id="UP001229346"/>
    </source>
</evidence>
<dbReference type="NCBIfam" id="TIGR01549">
    <property type="entry name" value="HAD-SF-IA-v1"/>
    <property type="match status" value="1"/>
</dbReference>
<comment type="caution">
    <text evidence="5">The sequence shown here is derived from an EMBL/GenBank/DDBJ whole genome shotgun (WGS) entry which is preliminary data.</text>
</comment>
<accession>A0ABT9UAI6</accession>
<dbReference type="RefSeq" id="WP_307208326.1">
    <property type="nucleotide sequence ID" value="NZ_JAUSSU010000017.1"/>
</dbReference>
<dbReference type="SUPFAM" id="SSF56784">
    <property type="entry name" value="HAD-like"/>
    <property type="match status" value="1"/>
</dbReference>
<proteinExistence type="predicted"/>
<dbReference type="InterPro" id="IPR023214">
    <property type="entry name" value="HAD_sf"/>
</dbReference>
<keyword evidence="4" id="KW-0460">Magnesium</keyword>
<gene>
    <name evidence="5" type="ORF">J2T15_005753</name>
</gene>
<comment type="cofactor">
    <cofactor evidence="1">
        <name>Mg(2+)</name>
        <dbReference type="ChEBI" id="CHEBI:18420"/>
    </cofactor>
</comment>
<evidence type="ECO:0000256" key="1">
    <source>
        <dbReference type="ARBA" id="ARBA00001946"/>
    </source>
</evidence>
<dbReference type="Pfam" id="PF00702">
    <property type="entry name" value="Hydrolase"/>
    <property type="match status" value="1"/>
</dbReference>
<evidence type="ECO:0000313" key="5">
    <source>
        <dbReference type="EMBL" id="MDQ0116277.1"/>
    </source>
</evidence>
<organism evidence="5 6">
    <name type="scientific">Paenibacillus harenae</name>
    <dbReference type="NCBI Taxonomy" id="306543"/>
    <lineage>
        <taxon>Bacteria</taxon>
        <taxon>Bacillati</taxon>
        <taxon>Bacillota</taxon>
        <taxon>Bacilli</taxon>
        <taxon>Bacillales</taxon>
        <taxon>Paenibacillaceae</taxon>
        <taxon>Paenibacillus</taxon>
    </lineage>
</organism>
<dbReference type="InterPro" id="IPR006439">
    <property type="entry name" value="HAD-SF_hydro_IA"/>
</dbReference>
<keyword evidence="2" id="KW-0479">Metal-binding</keyword>
<evidence type="ECO:0000256" key="4">
    <source>
        <dbReference type="ARBA" id="ARBA00022842"/>
    </source>
</evidence>
<dbReference type="PANTHER" id="PTHR46470:SF2">
    <property type="entry name" value="GLYCERALDEHYDE 3-PHOSPHATE PHOSPHATASE"/>
    <property type="match status" value="1"/>
</dbReference>
<dbReference type="PRINTS" id="PR00413">
    <property type="entry name" value="HADHALOGNASE"/>
</dbReference>
<dbReference type="EMBL" id="JAUSSU010000017">
    <property type="protein sequence ID" value="MDQ0116277.1"/>
    <property type="molecule type" value="Genomic_DNA"/>
</dbReference>
<dbReference type="Proteomes" id="UP001229346">
    <property type="component" value="Unassembled WGS sequence"/>
</dbReference>
<evidence type="ECO:0000256" key="2">
    <source>
        <dbReference type="ARBA" id="ARBA00022723"/>
    </source>
</evidence>
<dbReference type="PANTHER" id="PTHR46470">
    <property type="entry name" value="N-ACYLNEURAMINATE-9-PHOSPHATASE"/>
    <property type="match status" value="1"/>
</dbReference>
<dbReference type="Gene3D" id="3.40.50.1000">
    <property type="entry name" value="HAD superfamily/HAD-like"/>
    <property type="match status" value="1"/>
</dbReference>
<dbReference type="Gene3D" id="1.10.150.520">
    <property type="match status" value="1"/>
</dbReference>
<dbReference type="InterPro" id="IPR051400">
    <property type="entry name" value="HAD-like_hydrolase"/>
</dbReference>
<dbReference type="NCBIfam" id="TIGR01509">
    <property type="entry name" value="HAD-SF-IA-v3"/>
    <property type="match status" value="1"/>
</dbReference>
<dbReference type="InterPro" id="IPR036412">
    <property type="entry name" value="HAD-like_sf"/>
</dbReference>
<keyword evidence="6" id="KW-1185">Reference proteome</keyword>
<protein>
    <submittedName>
        <fullName evidence="5">Hydrolase of the HAD superfamily</fullName>
    </submittedName>
</protein>
<evidence type="ECO:0000256" key="3">
    <source>
        <dbReference type="ARBA" id="ARBA00022801"/>
    </source>
</evidence>
<keyword evidence="3 5" id="KW-0378">Hydrolase</keyword>
<name>A0ABT9UAI6_PAEHA</name>
<sequence length="223" mass="25622">MSVEAVLFDLDNTLLNRRLAFRRFTERLIDNYMIVDREADKSLIIDEIRMADRDGYRGKRELYSELHTTYRWKEGVTPESLLSYWFSEFYRCTVLMDGAVDTLSLVRSKGLKLGLITNGSAHSQNAKIDFAGIRDYFDAIIVSDEVHVKKPDPAIFAIAMQRLGVKPSDAIYVGDHPVNDVLGARRAGLRSVWFRGDEPWDERLEKGEPTLIHLSEIRNIINK</sequence>
<dbReference type="SFLD" id="SFLDS00003">
    <property type="entry name" value="Haloacid_Dehalogenase"/>
    <property type="match status" value="1"/>
</dbReference>